<dbReference type="Pfam" id="PF20147">
    <property type="entry name" value="Crinkler"/>
    <property type="match status" value="1"/>
</dbReference>
<evidence type="ECO:0000256" key="3">
    <source>
        <dbReference type="ARBA" id="ARBA00022525"/>
    </source>
</evidence>
<sequence length="204" mass="23137">MPNIKLEHNRSLKKVERSDLVLWKCTIPADDNLEKALDIIRFDGTDKRLRRLSPTSKISEIFETVLPVDTIHVLVEVPVLGDSNQNILESLRTKRLRRHLPSLEELPGALDEPLLDFEKIPISNTIYTGLTSDGYFFCFIGAVQTPAPAGGTVKLFHSLWDYFLLNGICPFRGQEGTEEPENPKAKLAQKFNWVYDPAPYMLGE</sequence>
<feature type="domain" description="Crinkler effector protein N-terminal" evidence="4">
    <location>
        <begin position="4"/>
        <end position="76"/>
    </location>
</feature>
<comment type="subcellular location">
    <subcellularLocation>
        <location evidence="1">Host cell</location>
    </subcellularLocation>
    <subcellularLocation>
        <location evidence="2">Secreted</location>
    </subcellularLocation>
</comment>
<reference evidence="5" key="1">
    <citation type="submission" date="2021-02" db="EMBL/GenBank/DDBJ databases">
        <authorList>
            <person name="Nieuwenhuis M."/>
            <person name="Van De Peppel L.J.J."/>
        </authorList>
    </citation>
    <scope>NUCLEOTIDE SEQUENCE</scope>
    <source>
        <strain evidence="5">D49</strain>
    </source>
</reference>
<dbReference type="GO" id="GO:0005576">
    <property type="term" value="C:extracellular region"/>
    <property type="evidence" value="ECO:0007669"/>
    <property type="project" value="UniProtKB-SubCell"/>
</dbReference>
<dbReference type="OrthoDB" id="3060480at2759"/>
<comment type="caution">
    <text evidence="5">The sequence shown here is derived from an EMBL/GenBank/DDBJ whole genome shotgun (WGS) entry which is preliminary data.</text>
</comment>
<dbReference type="AlphaFoldDB" id="A0A9P7GUG2"/>
<evidence type="ECO:0000256" key="2">
    <source>
        <dbReference type="ARBA" id="ARBA00004613"/>
    </source>
</evidence>
<evidence type="ECO:0000313" key="6">
    <source>
        <dbReference type="Proteomes" id="UP000717328"/>
    </source>
</evidence>
<accession>A0A9P7GUG2</accession>
<proteinExistence type="predicted"/>
<organism evidence="5 6">
    <name type="scientific">Sphagnurus paluster</name>
    <dbReference type="NCBI Taxonomy" id="117069"/>
    <lineage>
        <taxon>Eukaryota</taxon>
        <taxon>Fungi</taxon>
        <taxon>Dikarya</taxon>
        <taxon>Basidiomycota</taxon>
        <taxon>Agaricomycotina</taxon>
        <taxon>Agaricomycetes</taxon>
        <taxon>Agaricomycetidae</taxon>
        <taxon>Agaricales</taxon>
        <taxon>Tricholomatineae</taxon>
        <taxon>Lyophyllaceae</taxon>
        <taxon>Sphagnurus</taxon>
    </lineage>
</organism>
<evidence type="ECO:0000313" key="5">
    <source>
        <dbReference type="EMBL" id="KAG5653157.1"/>
    </source>
</evidence>
<keyword evidence="6" id="KW-1185">Reference proteome</keyword>
<evidence type="ECO:0000259" key="4">
    <source>
        <dbReference type="Pfam" id="PF20147"/>
    </source>
</evidence>
<dbReference type="InterPro" id="IPR045379">
    <property type="entry name" value="Crinkler_N"/>
</dbReference>
<dbReference type="GO" id="GO:0043657">
    <property type="term" value="C:host cell"/>
    <property type="evidence" value="ECO:0007669"/>
    <property type="project" value="UniProtKB-SubCell"/>
</dbReference>
<dbReference type="Proteomes" id="UP000717328">
    <property type="component" value="Unassembled WGS sequence"/>
</dbReference>
<name>A0A9P7GUG2_9AGAR</name>
<evidence type="ECO:0000256" key="1">
    <source>
        <dbReference type="ARBA" id="ARBA00004340"/>
    </source>
</evidence>
<reference evidence="5" key="2">
    <citation type="submission" date="2021-10" db="EMBL/GenBank/DDBJ databases">
        <title>Phylogenomics reveals ancestral predisposition of the termite-cultivated fungus Termitomyces towards a domesticated lifestyle.</title>
        <authorList>
            <person name="Auxier B."/>
            <person name="Grum-Grzhimaylo A."/>
            <person name="Cardenas M.E."/>
            <person name="Lodge J.D."/>
            <person name="Laessoe T."/>
            <person name="Pedersen O."/>
            <person name="Smith M.E."/>
            <person name="Kuyper T.W."/>
            <person name="Franco-Molano E.A."/>
            <person name="Baroni T.J."/>
            <person name="Aanen D.K."/>
        </authorList>
    </citation>
    <scope>NUCLEOTIDE SEQUENCE</scope>
    <source>
        <strain evidence="5">D49</strain>
    </source>
</reference>
<keyword evidence="3" id="KW-0964">Secreted</keyword>
<protein>
    <recommendedName>
        <fullName evidence="4">Crinkler effector protein N-terminal domain-containing protein</fullName>
    </recommendedName>
</protein>
<gene>
    <name evidence="5" type="ORF">H0H81_001999</name>
</gene>
<dbReference type="EMBL" id="JABCKI010000070">
    <property type="protein sequence ID" value="KAG5653157.1"/>
    <property type="molecule type" value="Genomic_DNA"/>
</dbReference>